<organism evidence="2 3">
    <name type="scientific">Sporothrix curviconia</name>
    <dbReference type="NCBI Taxonomy" id="1260050"/>
    <lineage>
        <taxon>Eukaryota</taxon>
        <taxon>Fungi</taxon>
        <taxon>Dikarya</taxon>
        <taxon>Ascomycota</taxon>
        <taxon>Pezizomycotina</taxon>
        <taxon>Sordariomycetes</taxon>
        <taxon>Sordariomycetidae</taxon>
        <taxon>Ophiostomatales</taxon>
        <taxon>Ophiostomataceae</taxon>
        <taxon>Sporothrix</taxon>
    </lineage>
</organism>
<sequence length="711" mass="76457">MPHRPAASQPAPSSTPDPSRFRKPNSTHARRTSAGDGHPAVGVQPAAARLATRPRFALSRQQQQQQQLHHQTQTQTQTPVPAARKFRVASARRALDGSDDIIEDGSSPVGTPEAAAPFLGLEEESVLVVRESPTATRTAQMTATVVPSKRRRRKQTGGGLEDDIEDVPASIESDAEQNDVGVDEETDGDDDDDDEVLMPDSVPAETPTVVATPMPRGPLSSSSLTRRQTSAARLLSSIQPLKRRKLFVPSAAITSSPPEPGLVGHEGGAEHGNGIMDETGEADEADNNEPEQEVPVELASPERPHSAFFAARFQRPQSRQPGWWAGDDDIVVDESSASSSSSSSGDNDDGEDIRDILRYGEMLEYGDSSEDDGNGDPVLQSYHGQTEDMDKDVDKGRDDEQDGAEYDTDMVLDATPPRVQRVRLLRLQRQQQQQQQQQRNPTEPAQRLPTFQRARMFVSARKTLLGEGDANGEADEEDIVQLYENDSGSQNALLATPARRRYYDALLHAQPPPDLFSPQKKRRRQKRKSRGGPATGDGDDDVGDDKLASPSAAAAVNAPEQYVPGGLAAGLRDWLVQIKSGGGRGGGGGGDETAAVRPGRFIAGDTRNAPGMCLALGRRQTPQAQAAMADEDIPGAFLVSPELSPPQRLLLAGAGRQPTTTSHTSAVCGQRSIVSIAHPTWEIVLGGQPWIVASDWSIHDEGAMRLGDARD</sequence>
<feature type="region of interest" description="Disordered" evidence="1">
    <location>
        <begin position="508"/>
        <end position="553"/>
    </location>
</feature>
<comment type="caution">
    <text evidence="2">The sequence shown here is derived from an EMBL/GenBank/DDBJ whole genome shotgun (WGS) entry which is preliminary data.</text>
</comment>
<gene>
    <name evidence="2" type="ORF">SCUCBS95973_006335</name>
</gene>
<accession>A0ABP0C4C4</accession>
<feature type="region of interest" description="Disordered" evidence="1">
    <location>
        <begin position="130"/>
        <end position="230"/>
    </location>
</feature>
<feature type="compositionally biased region" description="Low complexity" evidence="1">
    <location>
        <begin position="333"/>
        <end position="345"/>
    </location>
</feature>
<feature type="compositionally biased region" description="Basic residues" evidence="1">
    <location>
        <begin position="519"/>
        <end position="530"/>
    </location>
</feature>
<feature type="compositionally biased region" description="Acidic residues" evidence="1">
    <location>
        <begin position="173"/>
        <end position="197"/>
    </location>
</feature>
<feature type="compositionally biased region" description="Polar residues" evidence="1">
    <location>
        <begin position="133"/>
        <end position="145"/>
    </location>
</feature>
<feature type="region of interest" description="Disordered" evidence="1">
    <location>
        <begin position="249"/>
        <end position="415"/>
    </location>
</feature>
<evidence type="ECO:0000256" key="1">
    <source>
        <dbReference type="SAM" id="MobiDB-lite"/>
    </source>
</evidence>
<protein>
    <submittedName>
        <fullName evidence="2">Uncharacterized protein</fullName>
    </submittedName>
</protein>
<reference evidence="2 3" key="1">
    <citation type="submission" date="2024-01" db="EMBL/GenBank/DDBJ databases">
        <authorList>
            <person name="Allen C."/>
            <person name="Tagirdzhanova G."/>
        </authorList>
    </citation>
    <scope>NUCLEOTIDE SEQUENCE [LARGE SCALE GENOMIC DNA]</scope>
</reference>
<keyword evidence="3" id="KW-1185">Reference proteome</keyword>
<evidence type="ECO:0000313" key="2">
    <source>
        <dbReference type="EMBL" id="CAK7226843.1"/>
    </source>
</evidence>
<feature type="compositionally biased region" description="Low complexity" evidence="1">
    <location>
        <begin position="1"/>
        <end position="18"/>
    </location>
</feature>
<name>A0ABP0C4C4_9PEZI</name>
<feature type="region of interest" description="Disordered" evidence="1">
    <location>
        <begin position="1"/>
        <end position="115"/>
    </location>
</feature>
<feature type="compositionally biased region" description="Acidic residues" evidence="1">
    <location>
        <begin position="278"/>
        <end position="294"/>
    </location>
</feature>
<feature type="compositionally biased region" description="Low complexity" evidence="1">
    <location>
        <begin position="219"/>
        <end position="230"/>
    </location>
</feature>
<dbReference type="Proteomes" id="UP001642405">
    <property type="component" value="Unassembled WGS sequence"/>
</dbReference>
<feature type="compositionally biased region" description="Low complexity" evidence="1">
    <location>
        <begin position="61"/>
        <end position="78"/>
    </location>
</feature>
<dbReference type="EMBL" id="CAWUHB010000037">
    <property type="protein sequence ID" value="CAK7226843.1"/>
    <property type="molecule type" value="Genomic_DNA"/>
</dbReference>
<feature type="compositionally biased region" description="Basic residues" evidence="1">
    <location>
        <begin position="21"/>
        <end position="31"/>
    </location>
</feature>
<feature type="region of interest" description="Disordered" evidence="1">
    <location>
        <begin position="427"/>
        <end position="449"/>
    </location>
</feature>
<evidence type="ECO:0000313" key="3">
    <source>
        <dbReference type="Proteomes" id="UP001642405"/>
    </source>
</evidence>
<feature type="compositionally biased region" description="Basic and acidic residues" evidence="1">
    <location>
        <begin position="385"/>
        <end position="398"/>
    </location>
</feature>
<feature type="compositionally biased region" description="Acidic residues" evidence="1">
    <location>
        <begin position="399"/>
        <end position="410"/>
    </location>
</feature>
<feature type="compositionally biased region" description="Low complexity" evidence="1">
    <location>
        <begin position="427"/>
        <end position="439"/>
    </location>
</feature>
<proteinExistence type="predicted"/>